<dbReference type="Pfam" id="PF13356">
    <property type="entry name" value="Arm-DNA-bind_3"/>
    <property type="match status" value="1"/>
</dbReference>
<proteinExistence type="inferred from homology"/>
<keyword evidence="8" id="KW-1185">Reference proteome</keyword>
<feature type="domain" description="Tyr recombinase" evidence="6">
    <location>
        <begin position="223"/>
        <end position="398"/>
    </location>
</feature>
<dbReference type="InterPro" id="IPR050808">
    <property type="entry name" value="Phage_Integrase"/>
</dbReference>
<dbReference type="Proteomes" id="UP001198862">
    <property type="component" value="Unassembled WGS sequence"/>
</dbReference>
<dbReference type="EMBL" id="JAJISD010000012">
    <property type="protein sequence ID" value="MCC8431900.1"/>
    <property type="molecule type" value="Genomic_DNA"/>
</dbReference>
<keyword evidence="4" id="KW-0233">DNA recombination</keyword>
<evidence type="ECO:0000256" key="4">
    <source>
        <dbReference type="ARBA" id="ARBA00023172"/>
    </source>
</evidence>
<dbReference type="InterPro" id="IPR002104">
    <property type="entry name" value="Integrase_catalytic"/>
</dbReference>
<keyword evidence="3" id="KW-0238">DNA-binding</keyword>
<dbReference type="RefSeq" id="WP_068193688.1">
    <property type="nucleotide sequence ID" value="NZ_JAJISD010000012.1"/>
</dbReference>
<dbReference type="PANTHER" id="PTHR30629">
    <property type="entry name" value="PROPHAGE INTEGRASE"/>
    <property type="match status" value="1"/>
</dbReference>
<dbReference type="InterPro" id="IPR038488">
    <property type="entry name" value="Integrase_DNA-bd_sf"/>
</dbReference>
<reference evidence="7 8" key="1">
    <citation type="submission" date="2021-11" db="EMBL/GenBank/DDBJ databases">
        <authorList>
            <person name="Lee D.-H."/>
            <person name="Kim S.-B."/>
        </authorList>
    </citation>
    <scope>NUCLEOTIDE SEQUENCE [LARGE SCALE GENOMIC DNA]</scope>
    <source>
        <strain evidence="7 8">KCTC 52223</strain>
    </source>
</reference>
<evidence type="ECO:0000256" key="5">
    <source>
        <dbReference type="SAM" id="MobiDB-lite"/>
    </source>
</evidence>
<dbReference type="Gene3D" id="1.10.443.10">
    <property type="entry name" value="Intergrase catalytic core"/>
    <property type="match status" value="1"/>
</dbReference>
<name>A0ABS8L0N2_9HYPH</name>
<evidence type="ECO:0000313" key="8">
    <source>
        <dbReference type="Proteomes" id="UP001198862"/>
    </source>
</evidence>
<dbReference type="Gene3D" id="3.30.160.390">
    <property type="entry name" value="Integrase, DNA-binding domain"/>
    <property type="match status" value="1"/>
</dbReference>
<dbReference type="SUPFAM" id="SSF56349">
    <property type="entry name" value="DNA breaking-rejoining enzymes"/>
    <property type="match status" value="1"/>
</dbReference>
<gene>
    <name evidence="7" type="ORF">LJ725_23245</name>
</gene>
<sequence>MSRLTKRAVEALATTAEGQEFLWDGEIRGFGVRVIPSGLKTFVVQYRNAAGKSRRIKIGRFGIMTVEKARELAKVKLGRVAEGIDPAEELEAGRDNITVEALCDWYLTEAEAGRILGRKNRPIKASTLAMDRSRINTHIKPLLGKRLVGSLRVVDIEGMQSDIVAGKTAATERRPGRGGVARGGPGVAGRAVATFQSILSHAARLDVIEKHPSQGARRLAGKKKQRRLSTGEIKKLGAALQYGERNGEHSTGLAVVRFLLLTGFRISEGQQMHRDWLHAEKGYVAFPDTKADAQIRAIGPVAARHAANQPKQEGSPYVFPADVGDGAFTAGKACLERLCAMVGITGVTPHTLRHTFGSVAGDLGFSELTIAAMLGHAAQSVTQGYVHIDEALKLAITRTSDTIAQLLNEGAQEARAPRNRSHRAMSRGAEISAD</sequence>
<dbReference type="InterPro" id="IPR013762">
    <property type="entry name" value="Integrase-like_cat_sf"/>
</dbReference>
<evidence type="ECO:0000313" key="7">
    <source>
        <dbReference type="EMBL" id="MCC8431900.1"/>
    </source>
</evidence>
<comment type="similarity">
    <text evidence="1">Belongs to the 'phage' integrase family.</text>
</comment>
<dbReference type="Gene3D" id="1.10.150.130">
    <property type="match status" value="1"/>
</dbReference>
<accession>A0ABS8L0N2</accession>
<dbReference type="InterPro" id="IPR011010">
    <property type="entry name" value="DNA_brk_join_enz"/>
</dbReference>
<evidence type="ECO:0000256" key="3">
    <source>
        <dbReference type="ARBA" id="ARBA00023125"/>
    </source>
</evidence>
<evidence type="ECO:0000256" key="2">
    <source>
        <dbReference type="ARBA" id="ARBA00022908"/>
    </source>
</evidence>
<dbReference type="PROSITE" id="PS51898">
    <property type="entry name" value="TYR_RECOMBINASE"/>
    <property type="match status" value="1"/>
</dbReference>
<dbReference type="InterPro" id="IPR010998">
    <property type="entry name" value="Integrase_recombinase_N"/>
</dbReference>
<organism evidence="7 8">
    <name type="scientific">Reyranella aquatilis</name>
    <dbReference type="NCBI Taxonomy" id="2035356"/>
    <lineage>
        <taxon>Bacteria</taxon>
        <taxon>Pseudomonadati</taxon>
        <taxon>Pseudomonadota</taxon>
        <taxon>Alphaproteobacteria</taxon>
        <taxon>Hyphomicrobiales</taxon>
        <taxon>Reyranellaceae</taxon>
        <taxon>Reyranella</taxon>
    </lineage>
</organism>
<dbReference type="Pfam" id="PF00589">
    <property type="entry name" value="Phage_integrase"/>
    <property type="match status" value="1"/>
</dbReference>
<dbReference type="InterPro" id="IPR025166">
    <property type="entry name" value="Integrase_DNA_bind_dom"/>
</dbReference>
<evidence type="ECO:0000259" key="6">
    <source>
        <dbReference type="PROSITE" id="PS51898"/>
    </source>
</evidence>
<comment type="caution">
    <text evidence="7">The sequence shown here is derived from an EMBL/GenBank/DDBJ whole genome shotgun (WGS) entry which is preliminary data.</text>
</comment>
<feature type="region of interest" description="Disordered" evidence="5">
    <location>
        <begin position="409"/>
        <end position="434"/>
    </location>
</feature>
<dbReference type="PANTHER" id="PTHR30629:SF2">
    <property type="entry name" value="PROPHAGE INTEGRASE INTS-RELATED"/>
    <property type="match status" value="1"/>
</dbReference>
<protein>
    <submittedName>
        <fullName evidence="7">Integrase family protein</fullName>
    </submittedName>
</protein>
<evidence type="ECO:0000256" key="1">
    <source>
        <dbReference type="ARBA" id="ARBA00008857"/>
    </source>
</evidence>
<keyword evidence="2" id="KW-0229">DNA integration</keyword>